<organism evidence="3 4">
    <name type="scientific">Oricola thermophila</name>
    <dbReference type="NCBI Taxonomy" id="2742145"/>
    <lineage>
        <taxon>Bacteria</taxon>
        <taxon>Pseudomonadati</taxon>
        <taxon>Pseudomonadota</taxon>
        <taxon>Alphaproteobacteria</taxon>
        <taxon>Hyphomicrobiales</taxon>
        <taxon>Ahrensiaceae</taxon>
        <taxon>Oricola</taxon>
    </lineage>
</organism>
<dbReference type="RefSeq" id="WP_175277226.1">
    <property type="nucleotide sequence ID" value="NZ_CP054836.1"/>
</dbReference>
<dbReference type="AlphaFoldDB" id="A0A6N1VEQ8"/>
<dbReference type="SMART" id="SM00671">
    <property type="entry name" value="SEL1"/>
    <property type="match status" value="4"/>
</dbReference>
<accession>A0A6N1VEQ8</accession>
<dbReference type="InterPro" id="IPR011990">
    <property type="entry name" value="TPR-like_helical_dom_sf"/>
</dbReference>
<feature type="region of interest" description="Disordered" evidence="1">
    <location>
        <begin position="621"/>
        <end position="642"/>
    </location>
</feature>
<gene>
    <name evidence="3" type="ORF">HTY61_13140</name>
</gene>
<dbReference type="Gene3D" id="1.10.101.10">
    <property type="entry name" value="PGBD-like superfamily/PGBD"/>
    <property type="match status" value="1"/>
</dbReference>
<dbReference type="InterPro" id="IPR036365">
    <property type="entry name" value="PGBD-like_sf"/>
</dbReference>
<feature type="region of interest" description="Disordered" evidence="1">
    <location>
        <begin position="752"/>
        <end position="773"/>
    </location>
</feature>
<evidence type="ECO:0000313" key="3">
    <source>
        <dbReference type="EMBL" id="QKV19334.1"/>
    </source>
</evidence>
<protein>
    <submittedName>
        <fullName evidence="3">SEL1-like repeat protein</fullName>
    </submittedName>
</protein>
<dbReference type="SUPFAM" id="SSF47090">
    <property type="entry name" value="PGBD-like"/>
    <property type="match status" value="1"/>
</dbReference>
<evidence type="ECO:0000313" key="4">
    <source>
        <dbReference type="Proteomes" id="UP000509367"/>
    </source>
</evidence>
<evidence type="ECO:0000259" key="2">
    <source>
        <dbReference type="Pfam" id="PF01471"/>
    </source>
</evidence>
<proteinExistence type="predicted"/>
<dbReference type="PANTHER" id="PTHR11102:SF160">
    <property type="entry name" value="ERAD-ASSOCIATED E3 UBIQUITIN-PROTEIN LIGASE COMPONENT HRD3"/>
    <property type="match status" value="1"/>
</dbReference>
<feature type="region of interest" description="Disordered" evidence="1">
    <location>
        <begin position="547"/>
        <end position="586"/>
    </location>
</feature>
<feature type="region of interest" description="Disordered" evidence="1">
    <location>
        <begin position="654"/>
        <end position="704"/>
    </location>
</feature>
<feature type="compositionally biased region" description="Low complexity" evidence="1">
    <location>
        <begin position="632"/>
        <end position="642"/>
    </location>
</feature>
<dbReference type="InterPro" id="IPR006597">
    <property type="entry name" value="Sel1-like"/>
</dbReference>
<dbReference type="EMBL" id="CP054836">
    <property type="protein sequence ID" value="QKV19334.1"/>
    <property type="molecule type" value="Genomic_DNA"/>
</dbReference>
<dbReference type="InterPro" id="IPR002477">
    <property type="entry name" value="Peptidoglycan-bd-like"/>
</dbReference>
<feature type="compositionally biased region" description="Basic and acidic residues" evidence="1">
    <location>
        <begin position="572"/>
        <end position="586"/>
    </location>
</feature>
<name>A0A6N1VEQ8_9HYPH</name>
<dbReference type="KEGG" id="orm:HTY61_13140"/>
<dbReference type="SUPFAM" id="SSF81901">
    <property type="entry name" value="HCP-like"/>
    <property type="match status" value="1"/>
</dbReference>
<evidence type="ECO:0000256" key="1">
    <source>
        <dbReference type="SAM" id="MobiDB-lite"/>
    </source>
</evidence>
<dbReference type="InterPro" id="IPR050767">
    <property type="entry name" value="Sel1_AlgK"/>
</dbReference>
<dbReference type="Proteomes" id="UP000509367">
    <property type="component" value="Chromosome"/>
</dbReference>
<dbReference type="Pfam" id="PF01471">
    <property type="entry name" value="PG_binding_1"/>
    <property type="match status" value="1"/>
</dbReference>
<feature type="compositionally biased region" description="Low complexity" evidence="1">
    <location>
        <begin position="547"/>
        <end position="559"/>
    </location>
</feature>
<feature type="compositionally biased region" description="Low complexity" evidence="1">
    <location>
        <begin position="654"/>
        <end position="668"/>
    </location>
</feature>
<sequence length="1215" mass="128837">MLDDALSRLERRMGITPGEAGSREHRDDDISAIRARQEALARRAPAGDMKAEIERLREQLNREVSATIAQQFAAIREDLRELAANGDTMATADLADGLNRLTRELGLVASRVENSDSGALRAELEEIKGLVGSLAQEETLRDMVERWSVVEREIGSLPQSLGTREDLLAIAGRVSEIQDVLRTVPNAGAIDGVEEQIRTLAGAVEALAAQNVEPSPDYLQALDRRLDEISRAIATVSAAGTTVDIDTTPFERIEARLAALVNRVEESTASIRGDAVENRLAEIAERLGALHETVASSPETDAAIGDLARRMDEIARRLDEGLKPADAVPAELIENLNGRFEEIVGRLDTQSASAEEHGTRLLKSIEARMEELARRFEESESDPAPFPTFDHMERRIEEIAQMLSSGDMFSPDASALEGIEAQIAALSEKLSVAQPAVDTAALGDLIPRLAAVADQLAGGREEMIAAAREAAEEMLSRVTPGVSEDERGLLASLTGDLHELEEMARNSDSRNARGFEAIHDTLIKVADRIAGLEQALREDVQAGRSAPAVPQAAAHAVPHIENAPSVDFASGEDSRAAEADAAREPVAPKEAAILAARAAAEHDPELASGMDELAGFVAARRAASGNSEGPQAGPEAAPVPHVEPEAAPDMAADIADAPEPVPGNAPAGAEEDEEPAVFGKAQKPKADPVMVDDEPLEPGSGGPDLAAIMRRVREEREGGVAPKADPKASDEDIAKSDFIAAARRAARAAAAEASIQNASGRREDGKAKSKRRGGLLGASRRPLLLGASAIVLALLAFPLVRGYLSGAELPEEANGVADSAAVEAIPADMADDVRVVENEVQPIGEDAAETAAAEPETQDAAGIPDEAAMDVGRAVDMTPADGAEVAMAEPTAEEADTAAVEAGIDDTINTSAYPVLTLEDIPASVGPMALREAAVAGDAKALFVIGDRLMGNGSGSPDSDMTEAVRWYEMAAEQGFAPAQYRLGNAYEKGRGVERDLEAARVWYEQAAEQGNVNAMHNLAVLFATEIDGERDMKAAARWFIEAAERGVKDSQVNLGILSARGEGVPQDLVESYKWLALAARTGDKDAEAKRDEIARFLDPEQLEMAKGAVELWKPRQPDPQANEVDVPEAWTVSGETTASTTPAPLPAVDMTKAIRNIQAILNNAGFDAGTPDGIMGARTRQAIIEFQKANNLMPTGEIDRAFVDKLLEINGHPA</sequence>
<dbReference type="Gene3D" id="1.25.40.10">
    <property type="entry name" value="Tetratricopeptide repeat domain"/>
    <property type="match status" value="1"/>
</dbReference>
<keyword evidence="4" id="KW-1185">Reference proteome</keyword>
<reference evidence="3 4" key="1">
    <citation type="submission" date="2020-06" db="EMBL/GenBank/DDBJ databases">
        <title>Oricola thermophila sp. nov. isolated from a tidal sediments.</title>
        <authorList>
            <person name="Kwon K.K."/>
            <person name="Yang S.-H."/>
            <person name="Park M.-J."/>
        </authorList>
    </citation>
    <scope>NUCLEOTIDE SEQUENCE [LARGE SCALE GENOMIC DNA]</scope>
    <source>
        <strain evidence="3 4">MEBiC13590</strain>
    </source>
</reference>
<dbReference type="InterPro" id="IPR036366">
    <property type="entry name" value="PGBDSf"/>
</dbReference>
<dbReference type="Pfam" id="PF08238">
    <property type="entry name" value="Sel1"/>
    <property type="match status" value="4"/>
</dbReference>
<feature type="domain" description="Peptidoglycan binding-like" evidence="2">
    <location>
        <begin position="1154"/>
        <end position="1207"/>
    </location>
</feature>
<dbReference type="PANTHER" id="PTHR11102">
    <property type="entry name" value="SEL-1-LIKE PROTEIN"/>
    <property type="match status" value="1"/>
</dbReference>